<dbReference type="EMBL" id="FUWS01000009">
    <property type="protein sequence ID" value="SKA26974.1"/>
    <property type="molecule type" value="Genomic_DNA"/>
</dbReference>
<evidence type="ECO:0008006" key="3">
    <source>
        <dbReference type="Google" id="ProtNLM"/>
    </source>
</evidence>
<dbReference type="AlphaFoldDB" id="A0A1T4SF87"/>
<evidence type="ECO:0000313" key="1">
    <source>
        <dbReference type="EMBL" id="SKA26974.1"/>
    </source>
</evidence>
<dbReference type="PROSITE" id="PS51257">
    <property type="entry name" value="PROKAR_LIPOPROTEIN"/>
    <property type="match status" value="1"/>
</dbReference>
<protein>
    <recommendedName>
        <fullName evidence="3">DUF3515 domain-containing protein</fullName>
    </recommendedName>
</protein>
<dbReference type="STRING" id="1122192.SAMN02745673_03501"/>
<dbReference type="RefSeq" id="WP_078762755.1">
    <property type="nucleotide sequence ID" value="NZ_FUWS01000009.1"/>
</dbReference>
<keyword evidence="2" id="KW-1185">Reference proteome</keyword>
<organism evidence="1 2">
    <name type="scientific">Marinactinospora thermotolerans DSM 45154</name>
    <dbReference type="NCBI Taxonomy" id="1122192"/>
    <lineage>
        <taxon>Bacteria</taxon>
        <taxon>Bacillati</taxon>
        <taxon>Actinomycetota</taxon>
        <taxon>Actinomycetes</taxon>
        <taxon>Streptosporangiales</taxon>
        <taxon>Nocardiopsidaceae</taxon>
        <taxon>Marinactinospora</taxon>
    </lineage>
</organism>
<dbReference type="Pfam" id="PF12028">
    <property type="entry name" value="DUF3515"/>
    <property type="match status" value="1"/>
</dbReference>
<sequence>MRRRLTLGPVLAGTVLVAGCSGGVVEVPPPDPDERAAQLCQGLMERLPDSLFGEEQVRVEPASRFVAAWGSPTVALRCGVERPAGLQPDSELMVINEIAWLPQPADSPNLYTAVGREAYVEMSIPPSYSPPAEGLTAISDLIVEEIPALPAGTL</sequence>
<name>A0A1T4SF87_9ACTN</name>
<dbReference type="InterPro" id="IPR021903">
    <property type="entry name" value="DUF3515"/>
</dbReference>
<proteinExistence type="predicted"/>
<gene>
    <name evidence="1" type="ORF">SAMN02745673_03501</name>
</gene>
<reference evidence="1 2" key="1">
    <citation type="submission" date="2017-02" db="EMBL/GenBank/DDBJ databases">
        <authorList>
            <person name="Peterson S.W."/>
        </authorList>
    </citation>
    <scope>NUCLEOTIDE SEQUENCE [LARGE SCALE GENOMIC DNA]</scope>
    <source>
        <strain evidence="1 2">DSM 45154</strain>
    </source>
</reference>
<dbReference type="Proteomes" id="UP000190637">
    <property type="component" value="Unassembled WGS sequence"/>
</dbReference>
<evidence type="ECO:0000313" key="2">
    <source>
        <dbReference type="Proteomes" id="UP000190637"/>
    </source>
</evidence>
<dbReference type="OrthoDB" id="3213819at2"/>
<accession>A0A1T4SF87</accession>